<accession>A0ABQ3WGK2</accession>
<protein>
    <submittedName>
        <fullName evidence="2">Uncharacterized protein</fullName>
    </submittedName>
</protein>
<dbReference type="EMBL" id="BOMF01000045">
    <property type="protein sequence ID" value="GID45063.1"/>
    <property type="molecule type" value="Genomic_DNA"/>
</dbReference>
<proteinExistence type="predicted"/>
<gene>
    <name evidence="2" type="ORF">Aca07nite_23380</name>
</gene>
<feature type="region of interest" description="Disordered" evidence="1">
    <location>
        <begin position="1"/>
        <end position="24"/>
    </location>
</feature>
<evidence type="ECO:0000313" key="2">
    <source>
        <dbReference type="EMBL" id="GID45063.1"/>
    </source>
</evidence>
<comment type="caution">
    <text evidence="2">The sequence shown here is derived from an EMBL/GenBank/DDBJ whole genome shotgun (WGS) entry which is preliminary data.</text>
</comment>
<evidence type="ECO:0000256" key="1">
    <source>
        <dbReference type="SAM" id="MobiDB-lite"/>
    </source>
</evidence>
<sequence length="64" mass="6606">MGQSASGVSTEHRHDQPYEIYGHGFEGEGRIGPVADRMLALQAGGGEGGTGWILRGGDAVPGRV</sequence>
<reference evidence="2" key="1">
    <citation type="submission" date="2021-01" db="EMBL/GenBank/DDBJ databases">
        <title>Whole genome shotgun sequence of Actinoplanes capillaceus NBRC 16408.</title>
        <authorList>
            <person name="Komaki H."/>
            <person name="Tamura T."/>
        </authorList>
    </citation>
    <scope>NUCLEOTIDE SEQUENCE [LARGE SCALE GENOMIC DNA]</scope>
    <source>
        <strain evidence="2">NBRC 16408</strain>
    </source>
</reference>
<name>A0ABQ3WGK2_9ACTN</name>
<organism evidence="2">
    <name type="scientific">Actinoplanes campanulatus</name>
    <dbReference type="NCBI Taxonomy" id="113559"/>
    <lineage>
        <taxon>Bacteria</taxon>
        <taxon>Bacillati</taxon>
        <taxon>Actinomycetota</taxon>
        <taxon>Actinomycetes</taxon>
        <taxon>Micromonosporales</taxon>
        <taxon>Micromonosporaceae</taxon>
        <taxon>Actinoplanes</taxon>
    </lineage>
</organism>